<dbReference type="EMBL" id="BFFO01000001">
    <property type="protein sequence ID" value="GBG95949.1"/>
    <property type="molecule type" value="Genomic_DNA"/>
</dbReference>
<dbReference type="Proteomes" id="UP000245021">
    <property type="component" value="Unassembled WGS sequence"/>
</dbReference>
<dbReference type="InterPro" id="IPR001647">
    <property type="entry name" value="HTH_TetR"/>
</dbReference>
<dbReference type="InterPro" id="IPR050109">
    <property type="entry name" value="HTH-type_TetR-like_transc_reg"/>
</dbReference>
<reference evidence="4 5" key="1">
    <citation type="journal article" date="2018" name="Genome Announc.">
        <title>Draft Genome Sequence of Lactococcus sp. Strain NtB2 (JCM 32569), Isolated from the Gut of the Higher Termite Nasutitermes takasagoensis.</title>
        <authorList>
            <person name="Noda S."/>
            <person name="Aihara C."/>
            <person name="Yuki M."/>
            <person name="Ohkuma M."/>
        </authorList>
    </citation>
    <scope>NUCLEOTIDE SEQUENCE [LARGE SCALE GENOMIC DNA]</scope>
    <source>
        <strain evidence="4 5">NtB2</strain>
    </source>
</reference>
<protein>
    <submittedName>
        <fullName evidence="4">TetR family transcriptional regulator</fullName>
    </submittedName>
</protein>
<dbReference type="Pfam" id="PF00440">
    <property type="entry name" value="TetR_N"/>
    <property type="match status" value="1"/>
</dbReference>
<dbReference type="InterPro" id="IPR009057">
    <property type="entry name" value="Homeodomain-like_sf"/>
</dbReference>
<dbReference type="SUPFAM" id="SSF46689">
    <property type="entry name" value="Homeodomain-like"/>
    <property type="match status" value="1"/>
</dbReference>
<dbReference type="OrthoDB" id="9780824at2"/>
<keyword evidence="5" id="KW-1185">Reference proteome</keyword>
<dbReference type="GO" id="GO:0003700">
    <property type="term" value="F:DNA-binding transcription factor activity"/>
    <property type="evidence" value="ECO:0007669"/>
    <property type="project" value="TreeGrafter"/>
</dbReference>
<proteinExistence type="predicted"/>
<evidence type="ECO:0000313" key="4">
    <source>
        <dbReference type="EMBL" id="GBG95949.1"/>
    </source>
</evidence>
<feature type="DNA-binding region" description="H-T-H motif" evidence="2">
    <location>
        <begin position="31"/>
        <end position="50"/>
    </location>
</feature>
<organism evidence="4 5">
    <name type="scientific">Lactococcus termiticola</name>
    <dbReference type="NCBI Taxonomy" id="2169526"/>
    <lineage>
        <taxon>Bacteria</taxon>
        <taxon>Bacillati</taxon>
        <taxon>Bacillota</taxon>
        <taxon>Bacilli</taxon>
        <taxon>Lactobacillales</taxon>
        <taxon>Streptococcaceae</taxon>
        <taxon>Lactococcus</taxon>
    </lineage>
</organism>
<sequence length="163" mass="19068">MNREEKKRAKREEIVEKSIALFSEKGYDNTTTAEIAAACQIAKKTLFQYFPSKEDIIFENERELLEQILEVINDSTNPWQTYLDWLKSLEQENEENLSLPALIRATPALHDRLLRMWAMYENEIAQAFDNNLSATILAAKIVLPWRLVFERDYTISQIIKELA</sequence>
<dbReference type="PANTHER" id="PTHR30055">
    <property type="entry name" value="HTH-TYPE TRANSCRIPTIONAL REGULATOR RUTR"/>
    <property type="match status" value="1"/>
</dbReference>
<evidence type="ECO:0000256" key="2">
    <source>
        <dbReference type="PROSITE-ProRule" id="PRU00335"/>
    </source>
</evidence>
<dbReference type="Gene3D" id="1.10.357.10">
    <property type="entry name" value="Tetracycline Repressor, domain 2"/>
    <property type="match status" value="1"/>
</dbReference>
<evidence type="ECO:0000259" key="3">
    <source>
        <dbReference type="PROSITE" id="PS50977"/>
    </source>
</evidence>
<dbReference type="RefSeq" id="WP_109244948.1">
    <property type="nucleotide sequence ID" value="NZ_BFFO01000001.1"/>
</dbReference>
<evidence type="ECO:0000313" key="5">
    <source>
        <dbReference type="Proteomes" id="UP000245021"/>
    </source>
</evidence>
<dbReference type="AlphaFoldDB" id="A0A2R5HCY2"/>
<dbReference type="PANTHER" id="PTHR30055:SF226">
    <property type="entry name" value="HTH-TYPE TRANSCRIPTIONAL REGULATOR PKSA"/>
    <property type="match status" value="1"/>
</dbReference>
<feature type="domain" description="HTH tetR-type" evidence="3">
    <location>
        <begin position="8"/>
        <end position="68"/>
    </location>
</feature>
<dbReference type="GO" id="GO:0000976">
    <property type="term" value="F:transcription cis-regulatory region binding"/>
    <property type="evidence" value="ECO:0007669"/>
    <property type="project" value="TreeGrafter"/>
</dbReference>
<gene>
    <name evidence="4" type="primary">tetR_1</name>
    <name evidence="4" type="ORF">NtB2_00051</name>
</gene>
<accession>A0A2R5HCY2</accession>
<name>A0A2R5HCY2_9LACT</name>
<keyword evidence="1 2" id="KW-0238">DNA-binding</keyword>
<comment type="caution">
    <text evidence="4">The sequence shown here is derived from an EMBL/GenBank/DDBJ whole genome shotgun (WGS) entry which is preliminary data.</text>
</comment>
<evidence type="ECO:0000256" key="1">
    <source>
        <dbReference type="ARBA" id="ARBA00023125"/>
    </source>
</evidence>
<dbReference type="PRINTS" id="PR00455">
    <property type="entry name" value="HTHTETR"/>
</dbReference>
<dbReference type="PROSITE" id="PS50977">
    <property type="entry name" value="HTH_TETR_2"/>
    <property type="match status" value="1"/>
</dbReference>